<dbReference type="EMBL" id="SPNC01000003">
    <property type="protein sequence ID" value="TFH97339.1"/>
    <property type="molecule type" value="Genomic_DNA"/>
</dbReference>
<evidence type="ECO:0000259" key="1">
    <source>
        <dbReference type="Pfam" id="PF13173"/>
    </source>
</evidence>
<reference evidence="2 3" key="1">
    <citation type="submission" date="2019-03" db="EMBL/GenBank/DDBJ databases">
        <title>Porphyromonas levii Isolated from the Uterus of Dairy Cows.</title>
        <authorList>
            <person name="Francis A.M."/>
        </authorList>
    </citation>
    <scope>NUCLEOTIDE SEQUENCE [LARGE SCALE GENOMIC DNA]</scope>
    <source>
        <strain evidence="2 3">AF5678</strain>
    </source>
</reference>
<dbReference type="OrthoDB" id="9768467at2"/>
<dbReference type="PANTHER" id="PTHR42990:SF1">
    <property type="entry name" value="AAA+ ATPASE DOMAIN-CONTAINING PROTEIN"/>
    <property type="match status" value="1"/>
</dbReference>
<proteinExistence type="predicted"/>
<dbReference type="PANTHER" id="PTHR42990">
    <property type="entry name" value="ATPASE"/>
    <property type="match status" value="1"/>
</dbReference>
<evidence type="ECO:0000313" key="2">
    <source>
        <dbReference type="EMBL" id="TFH97339.1"/>
    </source>
</evidence>
<feature type="domain" description="AAA" evidence="1">
    <location>
        <begin position="44"/>
        <end position="167"/>
    </location>
</feature>
<accession>A0A4Y8WTK5</accession>
<name>A0A4Y8WTK5_9PORP</name>
<dbReference type="SUPFAM" id="SSF52540">
    <property type="entry name" value="P-loop containing nucleoside triphosphate hydrolases"/>
    <property type="match status" value="1"/>
</dbReference>
<gene>
    <name evidence="2" type="ORF">E4P47_00390</name>
</gene>
<keyword evidence="2" id="KW-0067">ATP-binding</keyword>
<dbReference type="InterPro" id="IPR027417">
    <property type="entry name" value="P-loop_NTPase"/>
</dbReference>
<comment type="caution">
    <text evidence="2">The sequence shown here is derived from an EMBL/GenBank/DDBJ whole genome shotgun (WGS) entry which is preliminary data.</text>
</comment>
<dbReference type="InterPro" id="IPR041682">
    <property type="entry name" value="AAA_14"/>
</dbReference>
<dbReference type="Pfam" id="PF13173">
    <property type="entry name" value="AAA_14"/>
    <property type="match status" value="1"/>
</dbReference>
<dbReference type="GO" id="GO:0005524">
    <property type="term" value="F:ATP binding"/>
    <property type="evidence" value="ECO:0007669"/>
    <property type="project" value="UniProtKB-KW"/>
</dbReference>
<evidence type="ECO:0000313" key="3">
    <source>
        <dbReference type="Proteomes" id="UP000297225"/>
    </source>
</evidence>
<keyword evidence="2" id="KW-0547">Nucleotide-binding</keyword>
<dbReference type="RefSeq" id="WP_134848993.1">
    <property type="nucleotide sequence ID" value="NZ_CP197400.1"/>
</dbReference>
<dbReference type="STRING" id="1122973.GCA_000379925_00949"/>
<keyword evidence="3" id="KW-1185">Reference proteome</keyword>
<organism evidence="2 3">
    <name type="scientific">Porphyromonas levii</name>
    <dbReference type="NCBI Taxonomy" id="28114"/>
    <lineage>
        <taxon>Bacteria</taxon>
        <taxon>Pseudomonadati</taxon>
        <taxon>Bacteroidota</taxon>
        <taxon>Bacteroidia</taxon>
        <taxon>Bacteroidales</taxon>
        <taxon>Porphyromonadaceae</taxon>
        <taxon>Porphyromonas</taxon>
    </lineage>
</organism>
<dbReference type="Proteomes" id="UP000297225">
    <property type="component" value="Unassembled WGS sequence"/>
</dbReference>
<protein>
    <submittedName>
        <fullName evidence="2">ATP-binding protein</fullName>
    </submittedName>
</protein>
<dbReference type="AlphaFoldDB" id="A0A4Y8WTK5"/>
<sequence>MSSILRSDMCLPVGDKERAEEKFFGLALDSTRSILCAEKSGNASLVCLRGTRGIGKTYQLVQLGKILSEHEPKAALYVNLNHFYFSNHSIYHFAQEYRDSGGRVLLLDQIFKYPGWDIELAKCHRDFPDLRIVFTASSMMTLEEDYPELKGKVVVCDLYGFSFRQYLNYHHSLDFPAVTMEELVHHHEQIAHDISKEVIPMDDFARYMRNGYYPPTGDLSLFGEGLVRNMNMLLEVDLVYIRQIAPTYLPKLRKLLYLIGQQKDGITNVSSLSSEIDTSRATVMNYLKYLSDARMVRLIYKDGGEYPRKPDRVYLNDTNILTVMKEGDMDFALRAKIFFLQSVQDAGLHVELSEENGVDFLVDGKYPVRCFNKGDRRRSSRPDVIHALCGKYLGEGLDIPIWLFGFLY</sequence>